<evidence type="ECO:0000256" key="6">
    <source>
        <dbReference type="RuleBase" id="RU003843"/>
    </source>
</evidence>
<keyword evidence="8" id="KW-1185">Reference proteome</keyword>
<dbReference type="RefSeq" id="WP_368409080.1">
    <property type="nucleotide sequence ID" value="NZ_JALLGW010000003.1"/>
</dbReference>
<evidence type="ECO:0000256" key="4">
    <source>
        <dbReference type="ARBA" id="ARBA00023211"/>
    </source>
</evidence>
<dbReference type="AlphaFoldDB" id="A0ABD5RT61"/>
<dbReference type="PANTHER" id="PTHR21327">
    <property type="entry name" value="GTP CYCLOHYDROLASE II-RELATED"/>
    <property type="match status" value="1"/>
</dbReference>
<organism evidence="7 8">
    <name type="scientific">Halomarina salina</name>
    <dbReference type="NCBI Taxonomy" id="1872699"/>
    <lineage>
        <taxon>Archaea</taxon>
        <taxon>Methanobacteriati</taxon>
        <taxon>Methanobacteriota</taxon>
        <taxon>Stenosarchaea group</taxon>
        <taxon>Halobacteria</taxon>
        <taxon>Halobacteriales</taxon>
        <taxon>Natronomonadaceae</taxon>
        <taxon>Halomarina</taxon>
    </lineage>
</organism>
<dbReference type="GO" id="GO:0046872">
    <property type="term" value="F:metal ion binding"/>
    <property type="evidence" value="ECO:0007669"/>
    <property type="project" value="UniProtKB-KW"/>
</dbReference>
<dbReference type="EC" id="4.1.99.12" evidence="6"/>
<keyword evidence="2 6" id="KW-0479">Metal-binding</keyword>
<accession>A0ABD5RT61</accession>
<keyword evidence="4 6" id="KW-0464">Manganese</keyword>
<dbReference type="PANTHER" id="PTHR21327:SF46">
    <property type="entry name" value="3,4-DIHYDROXY-2-BUTANONE 4-PHOSPHATE SYNTHASE"/>
    <property type="match status" value="1"/>
</dbReference>
<evidence type="ECO:0000313" key="7">
    <source>
        <dbReference type="EMBL" id="MFC5973606.1"/>
    </source>
</evidence>
<evidence type="ECO:0000256" key="2">
    <source>
        <dbReference type="ARBA" id="ARBA00022723"/>
    </source>
</evidence>
<comment type="similarity">
    <text evidence="6">Belongs to the DHBP synthase family.</text>
</comment>
<comment type="function">
    <text evidence="6">Catalyzes the conversion of D-ribulose 5-phosphate to formate and 3,4-dihydroxy-2-butanone 4-phosphate.</text>
</comment>
<dbReference type="Proteomes" id="UP001596099">
    <property type="component" value="Unassembled WGS sequence"/>
</dbReference>
<keyword evidence="1 6" id="KW-0686">Riboflavin biosynthesis</keyword>
<evidence type="ECO:0000256" key="1">
    <source>
        <dbReference type="ARBA" id="ARBA00022619"/>
    </source>
</evidence>
<comment type="pathway">
    <text evidence="6">Cofactor biosynthesis; riboflavin biosynthesis; 2-hydroxy-3-oxobutyl phosphate from D-ribulose 5-phosphate: step 1/1.</text>
</comment>
<reference evidence="7 8" key="1">
    <citation type="journal article" date="2019" name="Int. J. Syst. Evol. Microbiol.">
        <title>The Global Catalogue of Microorganisms (GCM) 10K type strain sequencing project: providing services to taxonomists for standard genome sequencing and annotation.</title>
        <authorList>
            <consortium name="The Broad Institute Genomics Platform"/>
            <consortium name="The Broad Institute Genome Sequencing Center for Infectious Disease"/>
            <person name="Wu L."/>
            <person name="Ma J."/>
        </authorList>
    </citation>
    <scope>NUCLEOTIDE SEQUENCE [LARGE SCALE GENOMIC DNA]</scope>
    <source>
        <strain evidence="7 8">CGMCC 1.12543</strain>
    </source>
</reference>
<dbReference type="GO" id="GO:0008686">
    <property type="term" value="F:3,4-dihydroxy-2-butanone-4-phosphate synthase activity"/>
    <property type="evidence" value="ECO:0007669"/>
    <property type="project" value="UniProtKB-EC"/>
</dbReference>
<dbReference type="InterPro" id="IPR000422">
    <property type="entry name" value="DHBP_synthase_RibB"/>
</dbReference>
<keyword evidence="3 6" id="KW-0460">Magnesium</keyword>
<dbReference type="NCBIfam" id="TIGR00506">
    <property type="entry name" value="ribB"/>
    <property type="match status" value="1"/>
</dbReference>
<comment type="caution">
    <text evidence="7">The sequence shown here is derived from an EMBL/GenBank/DDBJ whole genome shotgun (WGS) entry which is preliminary data.</text>
</comment>
<dbReference type="EMBL" id="JBHSQH010000002">
    <property type="protein sequence ID" value="MFC5973606.1"/>
    <property type="molecule type" value="Genomic_DNA"/>
</dbReference>
<dbReference type="InterPro" id="IPR017945">
    <property type="entry name" value="DHBP_synth_RibB-like_a/b_dom"/>
</dbReference>
<protein>
    <recommendedName>
        <fullName evidence="6">3,4-dihydroxy-2-butanone 4-phosphate synthase</fullName>
        <shortName evidence="6">DHBP synthase</shortName>
        <ecNumber evidence="6">4.1.99.12</ecNumber>
    </recommendedName>
</protein>
<comment type="subunit">
    <text evidence="6">Homodimer.</text>
</comment>
<sequence>MWSDTLLPDSYSYPQKEIRETLDDAIEAFGHGEPVLVHDDADRENEVDLVYPAHAVTPSDVARMRNDAGGLICVALSHDVAETFDLPFLHDAVDHPAGRTTDIQYDDRSSFSLTVNHRETFTGVVDNDRARTIAELGAAARNPAAADFAGEFDTPGHVHLLRAAPGLLDDRQGHTELGIALADLADVPPAVVVCEMLDDETGGALSRSSAKSYARDTDSVFLNGSTVLEAVRAD</sequence>
<name>A0ABD5RT61_9EURY</name>
<evidence type="ECO:0000256" key="3">
    <source>
        <dbReference type="ARBA" id="ARBA00022842"/>
    </source>
</evidence>
<dbReference type="Gene3D" id="3.90.870.10">
    <property type="entry name" value="DHBP synthase"/>
    <property type="match status" value="1"/>
</dbReference>
<keyword evidence="5 6" id="KW-0456">Lyase</keyword>
<comment type="cofactor">
    <cofactor evidence="6">
        <name>Mg(2+)</name>
        <dbReference type="ChEBI" id="CHEBI:18420"/>
    </cofactor>
    <cofactor evidence="6">
        <name>Mn(2+)</name>
        <dbReference type="ChEBI" id="CHEBI:29035"/>
    </cofactor>
    <text evidence="6">Binds 2 divalent metal cations per subunit. Magnesium or manganese.</text>
</comment>
<dbReference type="Pfam" id="PF00926">
    <property type="entry name" value="DHBP_synthase"/>
    <property type="match status" value="1"/>
</dbReference>
<proteinExistence type="inferred from homology"/>
<evidence type="ECO:0000256" key="5">
    <source>
        <dbReference type="ARBA" id="ARBA00023239"/>
    </source>
</evidence>
<comment type="catalytic activity">
    <reaction evidence="6">
        <text>D-ribulose 5-phosphate = (2S)-2-hydroxy-3-oxobutyl phosphate + formate + H(+)</text>
        <dbReference type="Rhea" id="RHEA:18457"/>
        <dbReference type="ChEBI" id="CHEBI:15378"/>
        <dbReference type="ChEBI" id="CHEBI:15740"/>
        <dbReference type="ChEBI" id="CHEBI:58121"/>
        <dbReference type="ChEBI" id="CHEBI:58830"/>
        <dbReference type="EC" id="4.1.99.12"/>
    </reaction>
</comment>
<dbReference type="SUPFAM" id="SSF55821">
    <property type="entry name" value="YrdC/RibB"/>
    <property type="match status" value="1"/>
</dbReference>
<evidence type="ECO:0000313" key="8">
    <source>
        <dbReference type="Proteomes" id="UP001596099"/>
    </source>
</evidence>
<dbReference type="GO" id="GO:0009231">
    <property type="term" value="P:riboflavin biosynthetic process"/>
    <property type="evidence" value="ECO:0007669"/>
    <property type="project" value="UniProtKB-KW"/>
</dbReference>
<gene>
    <name evidence="7" type="primary">ribB</name>
    <name evidence="7" type="ORF">ACFPYI_19935</name>
</gene>